<dbReference type="InterPro" id="IPR019554">
    <property type="entry name" value="Soluble_ligand-bd"/>
</dbReference>
<dbReference type="Proteomes" id="UP000646484">
    <property type="component" value="Unassembled WGS sequence"/>
</dbReference>
<comment type="similarity">
    <text evidence="2">Belongs to the BexD/CtrA/VexA family.</text>
</comment>
<evidence type="ECO:0000313" key="20">
    <source>
        <dbReference type="Proteomes" id="UP000646484"/>
    </source>
</evidence>
<keyword evidence="11" id="KW-0472">Membrane</keyword>
<evidence type="ECO:0000256" key="6">
    <source>
        <dbReference type="ARBA" id="ARBA00022692"/>
    </source>
</evidence>
<keyword evidence="6" id="KW-0812">Transmembrane</keyword>
<evidence type="ECO:0000259" key="17">
    <source>
        <dbReference type="Pfam" id="PF10531"/>
    </source>
</evidence>
<feature type="domain" description="Soluble ligand binding" evidence="17">
    <location>
        <begin position="294"/>
        <end position="345"/>
    </location>
</feature>
<keyword evidence="3" id="KW-0813">Transport</keyword>
<keyword evidence="9" id="KW-0406">Ion transport</keyword>
<evidence type="ECO:0000259" key="16">
    <source>
        <dbReference type="Pfam" id="PF02563"/>
    </source>
</evidence>
<evidence type="ECO:0000256" key="12">
    <source>
        <dbReference type="ARBA" id="ARBA00023139"/>
    </source>
</evidence>
<evidence type="ECO:0000259" key="18">
    <source>
        <dbReference type="Pfam" id="PF22461"/>
    </source>
</evidence>
<organism evidence="19 20">
    <name type="scientific">Butyricimonas hominis</name>
    <dbReference type="NCBI Taxonomy" id="2763032"/>
    <lineage>
        <taxon>Bacteria</taxon>
        <taxon>Pseudomonadati</taxon>
        <taxon>Bacteroidota</taxon>
        <taxon>Bacteroidia</taxon>
        <taxon>Bacteroidales</taxon>
        <taxon>Odoribacteraceae</taxon>
        <taxon>Butyricimonas</taxon>
    </lineage>
</organism>
<evidence type="ECO:0000256" key="8">
    <source>
        <dbReference type="ARBA" id="ARBA00023047"/>
    </source>
</evidence>
<keyword evidence="14" id="KW-0449">Lipoprotein</keyword>
<evidence type="ECO:0000256" key="10">
    <source>
        <dbReference type="ARBA" id="ARBA00023114"/>
    </source>
</evidence>
<evidence type="ECO:0000256" key="4">
    <source>
        <dbReference type="ARBA" id="ARBA00022452"/>
    </source>
</evidence>
<feature type="domain" description="SLBB" evidence="18">
    <location>
        <begin position="211"/>
        <end position="288"/>
    </location>
</feature>
<keyword evidence="8" id="KW-0625">Polysaccharide transport</keyword>
<proteinExistence type="inferred from homology"/>
<dbReference type="InterPro" id="IPR054765">
    <property type="entry name" value="SLBB_dom"/>
</dbReference>
<dbReference type="RefSeq" id="WP_186976335.1">
    <property type="nucleotide sequence ID" value="NZ_JACOOH010000005.1"/>
</dbReference>
<protein>
    <submittedName>
        <fullName evidence="19">SLBB domain-containing protein</fullName>
    </submittedName>
</protein>
<dbReference type="PANTHER" id="PTHR33619">
    <property type="entry name" value="POLYSACCHARIDE EXPORT PROTEIN GFCE-RELATED"/>
    <property type="match status" value="1"/>
</dbReference>
<dbReference type="SUPFAM" id="SSF142984">
    <property type="entry name" value="Nqo1 middle domain-like"/>
    <property type="match status" value="1"/>
</dbReference>
<evidence type="ECO:0000256" key="11">
    <source>
        <dbReference type="ARBA" id="ARBA00023136"/>
    </source>
</evidence>
<keyword evidence="13" id="KW-0998">Cell outer membrane</keyword>
<evidence type="ECO:0000256" key="2">
    <source>
        <dbReference type="ARBA" id="ARBA00009450"/>
    </source>
</evidence>
<dbReference type="PANTHER" id="PTHR33619:SF3">
    <property type="entry name" value="POLYSACCHARIDE EXPORT PROTEIN GFCE-RELATED"/>
    <property type="match status" value="1"/>
</dbReference>
<feature type="domain" description="Soluble ligand binding" evidence="17">
    <location>
        <begin position="684"/>
        <end position="730"/>
    </location>
</feature>
<gene>
    <name evidence="19" type="ORF">H8S64_12460</name>
</gene>
<accession>A0ABR7D2B8</accession>
<keyword evidence="5" id="KW-0762">Sugar transport</keyword>
<keyword evidence="7 15" id="KW-0732">Signal</keyword>
<comment type="caution">
    <text evidence="19">The sequence shown here is derived from an EMBL/GenBank/DDBJ whole genome shotgun (WGS) entry which is preliminary data.</text>
</comment>
<sequence>MRFLILIVLILGVSRFAFAQMSDTQVVEAVKEAQAQGKSQDEIVVMLAEKGVTKEQVLRIKEHYEKDQATQGGLAQGKRERLETISVGNRDVVLVTEGNKTSVFGRNLFSNKNLTFEPNLNIPTPDNYKLGPGDEVIVDIWGNSETTIRQVISPEGNINVPGIGPIYLNGKQIKEASSYLTNVFGRIYSDLISGDPKTFLKLSLGQIRSIRVNVMGEVVMPGTYTLPSLATIFHALYSAGGVSNVGTLRDVILYRNGRPFKHIDVYEYIMKGDDSVDITLQDGDLINIGTYQKIVTISGNVKRPMRYELKNDESLEQLLEYAGGFSSNAYKKNLNVSRKGDTEYQMFTLFSDEYPSFIMENGDVVKVDSILNKYENKVSVTGAVFRPGDYAINPMIVTLKDLLAIAEGPREDAFLNRAILYREREDLTREALAIDLGKFIKGEVEDIILRKNDVLYVPSKTALREGYVIQIRGEVKNPKEYNFVEDMTIEDAIIQAGGLLESASEVRVDVSRRIKSPKSTTEAPEEAELFTFALKDGLMVDGIKNFVLEPFDEIYVRRSPGYREQQNVRVDGEILYPGTYAKTSINDRLSDLVARAGGITSKAYLRGARLERRMNQDERMRMASAQKLAKFTEGDSISMESLDLAQTYFVGIDLEKALANPGGEDDLVLREGDVLHVSNFVNTVKISGAVMYPNAVTYKNKMKLRDYIDNAGGYAMNAKKRRAYVIYPNGTLAVRRGGRNPKIEPGCEIIVPMKLERKNRLGLPEILSLTSSTTSIAAMVTSILNSTK</sequence>
<dbReference type="EMBL" id="JACOOH010000005">
    <property type="protein sequence ID" value="MBC5621912.1"/>
    <property type="molecule type" value="Genomic_DNA"/>
</dbReference>
<feature type="signal peptide" evidence="15">
    <location>
        <begin position="1"/>
        <end position="19"/>
    </location>
</feature>
<dbReference type="Gene3D" id="3.10.560.10">
    <property type="entry name" value="Outer membrane lipoprotein wza domain like"/>
    <property type="match status" value="6"/>
</dbReference>
<keyword evidence="10" id="KW-0626">Porin</keyword>
<evidence type="ECO:0000256" key="9">
    <source>
        <dbReference type="ARBA" id="ARBA00023065"/>
    </source>
</evidence>
<evidence type="ECO:0000256" key="3">
    <source>
        <dbReference type="ARBA" id="ARBA00022448"/>
    </source>
</evidence>
<evidence type="ECO:0000256" key="13">
    <source>
        <dbReference type="ARBA" id="ARBA00023237"/>
    </source>
</evidence>
<dbReference type="Pfam" id="PF02563">
    <property type="entry name" value="Poly_export"/>
    <property type="match status" value="1"/>
</dbReference>
<evidence type="ECO:0000256" key="5">
    <source>
        <dbReference type="ARBA" id="ARBA00022597"/>
    </source>
</evidence>
<evidence type="ECO:0000256" key="7">
    <source>
        <dbReference type="ARBA" id="ARBA00022729"/>
    </source>
</evidence>
<evidence type="ECO:0000256" key="1">
    <source>
        <dbReference type="ARBA" id="ARBA00004571"/>
    </source>
</evidence>
<feature type="domain" description="Polysaccharide export protein N-terminal" evidence="16">
    <location>
        <begin position="123"/>
        <end position="188"/>
    </location>
</feature>
<dbReference type="InterPro" id="IPR003715">
    <property type="entry name" value="Poly_export_N"/>
</dbReference>
<keyword evidence="12" id="KW-0564">Palmitate</keyword>
<feature type="domain" description="Soluble ligand binding" evidence="17">
    <location>
        <begin position="468"/>
        <end position="515"/>
    </location>
</feature>
<keyword evidence="20" id="KW-1185">Reference proteome</keyword>
<reference evidence="19 20" key="1">
    <citation type="submission" date="2020-08" db="EMBL/GenBank/DDBJ databases">
        <title>Genome public.</title>
        <authorList>
            <person name="Liu C."/>
            <person name="Sun Q."/>
        </authorList>
    </citation>
    <scope>NUCLEOTIDE SEQUENCE [LARGE SCALE GENOMIC DNA]</scope>
    <source>
        <strain evidence="19 20">NSJ-56</strain>
    </source>
</reference>
<comment type="subcellular location">
    <subcellularLocation>
        <location evidence="1">Cell outer membrane</location>
        <topology evidence="1">Multi-pass membrane protein</topology>
    </subcellularLocation>
</comment>
<name>A0ABR7D2B8_9BACT</name>
<feature type="chain" id="PRO_5046934191" evidence="15">
    <location>
        <begin position="20"/>
        <end position="788"/>
    </location>
</feature>
<keyword evidence="4" id="KW-1134">Transmembrane beta strand</keyword>
<dbReference type="InterPro" id="IPR049712">
    <property type="entry name" value="Poly_export"/>
</dbReference>
<dbReference type="Pfam" id="PF22461">
    <property type="entry name" value="SLBB_2"/>
    <property type="match status" value="2"/>
</dbReference>
<evidence type="ECO:0000313" key="19">
    <source>
        <dbReference type="EMBL" id="MBC5621912.1"/>
    </source>
</evidence>
<dbReference type="Pfam" id="PF10531">
    <property type="entry name" value="SLBB"/>
    <property type="match status" value="4"/>
</dbReference>
<evidence type="ECO:0000256" key="15">
    <source>
        <dbReference type="SAM" id="SignalP"/>
    </source>
</evidence>
<evidence type="ECO:0000256" key="14">
    <source>
        <dbReference type="ARBA" id="ARBA00023288"/>
    </source>
</evidence>
<feature type="domain" description="Soluble ligand binding" evidence="17">
    <location>
        <begin position="568"/>
        <end position="621"/>
    </location>
</feature>
<feature type="domain" description="SLBB" evidence="18">
    <location>
        <begin position="377"/>
        <end position="457"/>
    </location>
</feature>